<name>A0A4U0PZU9_9NEIS</name>
<dbReference type="OrthoDB" id="5518333at2"/>
<dbReference type="AlphaFoldDB" id="A0A4U0PZU9"/>
<keyword evidence="4" id="KW-1185">Reference proteome</keyword>
<dbReference type="PROSITE" id="PS51257">
    <property type="entry name" value="PROKAR_LIPOPROTEIN"/>
    <property type="match status" value="1"/>
</dbReference>
<sequence length="471" mass="48163">MSNSSVKLISASLLAALLTACGGDGDGNTVPTPTPTPTPGEPVSRTLTGTVRAANGDPIPYAAVYVAGNGSGKLASVRPPSRAEADPETACKASIPTNVLAGTCSGPDGSFSLTLPASSTPPSQLVIQKGSLKAVKAVDCGQEAICALPAGSTTIGAGDSSAYPAVAVVTGNYDQIENVLAKLGDANLGDEVAGVYGRVDATGRFVYGSEYGGKLTIINGGGTPLLTEHAAEIGSYPTWESFLDGTRPLLDAAGKPVFSVIFIDCGNDADGLLSDPAVRARLKAYVDAGGRLYVTDWSYNFIEQVFPQAAKFEGDSDDATLPGLPDTAKNGTGGLHLNATINLPALATWLKAVPVVSNLAGTAPGNPESDCASTSTVNGALNADGTLPVGDFLGGWVHIAGFHDTAGSLVVSSGAGLDFDGLVDRPLTFIRPEGSQGGKLIYSSYHTADECPSPRFWPQERVLQFLIFESI</sequence>
<feature type="region of interest" description="Disordered" evidence="1">
    <location>
        <begin position="25"/>
        <end position="44"/>
    </location>
</feature>
<comment type="caution">
    <text evidence="3">The sequence shown here is derived from an EMBL/GenBank/DDBJ whole genome shotgun (WGS) entry which is preliminary data.</text>
</comment>
<gene>
    <name evidence="3" type="ORF">FAZ21_09375</name>
</gene>
<evidence type="ECO:0000313" key="3">
    <source>
        <dbReference type="EMBL" id="TJZ73820.1"/>
    </source>
</evidence>
<dbReference type="RefSeq" id="WP_136773182.1">
    <property type="nucleotide sequence ID" value="NZ_CP156074.1"/>
</dbReference>
<feature type="signal peptide" evidence="2">
    <location>
        <begin position="1"/>
        <end position="22"/>
    </location>
</feature>
<evidence type="ECO:0000256" key="1">
    <source>
        <dbReference type="SAM" id="MobiDB-lite"/>
    </source>
</evidence>
<dbReference type="Proteomes" id="UP000310016">
    <property type="component" value="Unassembled WGS sequence"/>
</dbReference>
<feature type="chain" id="PRO_5020238234" evidence="2">
    <location>
        <begin position="23"/>
        <end position="471"/>
    </location>
</feature>
<proteinExistence type="predicted"/>
<protein>
    <submittedName>
        <fullName evidence="3">Uncharacterized protein</fullName>
    </submittedName>
</protein>
<evidence type="ECO:0000256" key="2">
    <source>
        <dbReference type="SAM" id="SignalP"/>
    </source>
</evidence>
<dbReference type="EMBL" id="SUMF01000008">
    <property type="protein sequence ID" value="TJZ73820.1"/>
    <property type="molecule type" value="Genomic_DNA"/>
</dbReference>
<reference evidence="3 4" key="1">
    <citation type="submission" date="2019-04" db="EMBL/GenBank/DDBJ databases">
        <title>Chitiniphilus eburnea sp. nov., a novel chitinolytic bacterium isolated from aquaculture sludge.</title>
        <authorList>
            <person name="Sheng M."/>
        </authorList>
    </citation>
    <scope>NUCLEOTIDE SEQUENCE [LARGE SCALE GENOMIC DNA]</scope>
    <source>
        <strain evidence="3 4">HX-2-15</strain>
    </source>
</reference>
<organism evidence="3 4">
    <name type="scientific">Chitiniphilus eburneus</name>
    <dbReference type="NCBI Taxonomy" id="2571148"/>
    <lineage>
        <taxon>Bacteria</taxon>
        <taxon>Pseudomonadati</taxon>
        <taxon>Pseudomonadota</taxon>
        <taxon>Betaproteobacteria</taxon>
        <taxon>Neisseriales</taxon>
        <taxon>Chitinibacteraceae</taxon>
        <taxon>Chitiniphilus</taxon>
    </lineage>
</organism>
<keyword evidence="2" id="KW-0732">Signal</keyword>
<accession>A0A4U0PZU9</accession>
<evidence type="ECO:0000313" key="4">
    <source>
        <dbReference type="Proteomes" id="UP000310016"/>
    </source>
</evidence>